<dbReference type="Proteomes" id="UP000026960">
    <property type="component" value="Chromosome 11"/>
</dbReference>
<keyword evidence="3" id="KW-1185">Reference proteome</keyword>
<proteinExistence type="predicted"/>
<protein>
    <submittedName>
        <fullName evidence="2">Uncharacterized protein</fullName>
    </submittedName>
</protein>
<dbReference type="PaxDb" id="65489-OBART11G22920.1"/>
<sequence>MQRCANGESGAASVRLGRGRNDWSDPCSDAPMGRNVGSPDAIHGEIKWPLPHPQPPAEMATAAPEPQQTLTHENMKQRRRRIIFLQQGLSRFFLFVNMSAPDPLPPVCRAASRLLCTCSATSLRPPSSLFEYCRFIGVVFCLSLQSC</sequence>
<organism evidence="2">
    <name type="scientific">Oryza barthii</name>
    <dbReference type="NCBI Taxonomy" id="65489"/>
    <lineage>
        <taxon>Eukaryota</taxon>
        <taxon>Viridiplantae</taxon>
        <taxon>Streptophyta</taxon>
        <taxon>Embryophyta</taxon>
        <taxon>Tracheophyta</taxon>
        <taxon>Spermatophyta</taxon>
        <taxon>Magnoliopsida</taxon>
        <taxon>Liliopsida</taxon>
        <taxon>Poales</taxon>
        <taxon>Poaceae</taxon>
        <taxon>BOP clade</taxon>
        <taxon>Oryzoideae</taxon>
        <taxon>Oryzeae</taxon>
        <taxon>Oryzinae</taxon>
        <taxon>Oryza</taxon>
    </lineage>
</organism>
<dbReference type="HOGENOM" id="CLU_1858408_0_0_1"/>
<reference evidence="2" key="1">
    <citation type="journal article" date="2009" name="Rice">
        <title>De Novo Next Generation Sequencing of Plant Genomes.</title>
        <authorList>
            <person name="Rounsley S."/>
            <person name="Marri P.R."/>
            <person name="Yu Y."/>
            <person name="He R."/>
            <person name="Sisneros N."/>
            <person name="Goicoechea J.L."/>
            <person name="Lee S.J."/>
            <person name="Angelova A."/>
            <person name="Kudrna D."/>
            <person name="Luo M."/>
            <person name="Affourtit J."/>
            <person name="Desany B."/>
            <person name="Knight J."/>
            <person name="Niazi F."/>
            <person name="Egholm M."/>
            <person name="Wing R.A."/>
        </authorList>
    </citation>
    <scope>NUCLEOTIDE SEQUENCE [LARGE SCALE GENOMIC DNA]</scope>
    <source>
        <strain evidence="2">cv. IRGC 105608</strain>
    </source>
</reference>
<dbReference type="AlphaFoldDB" id="A0A0D3HPZ8"/>
<evidence type="ECO:0000313" key="3">
    <source>
        <dbReference type="Proteomes" id="UP000026960"/>
    </source>
</evidence>
<dbReference type="Gramene" id="OBART11G22920.1">
    <property type="protein sequence ID" value="OBART11G22920.1"/>
    <property type="gene ID" value="OBART11G22920"/>
</dbReference>
<evidence type="ECO:0000313" key="2">
    <source>
        <dbReference type="EnsemblPlants" id="OBART11G22920.1"/>
    </source>
</evidence>
<dbReference type="EnsemblPlants" id="OBART11G22920.1">
    <property type="protein sequence ID" value="OBART11G22920.1"/>
    <property type="gene ID" value="OBART11G22920"/>
</dbReference>
<feature type="compositionally biased region" description="Low complexity" evidence="1">
    <location>
        <begin position="57"/>
        <end position="68"/>
    </location>
</feature>
<accession>A0A0D3HPZ8</accession>
<feature type="region of interest" description="Disordered" evidence="1">
    <location>
        <begin position="1"/>
        <end position="68"/>
    </location>
</feature>
<reference evidence="2" key="2">
    <citation type="submission" date="2015-03" db="UniProtKB">
        <authorList>
            <consortium name="EnsemblPlants"/>
        </authorList>
    </citation>
    <scope>IDENTIFICATION</scope>
</reference>
<evidence type="ECO:0000256" key="1">
    <source>
        <dbReference type="SAM" id="MobiDB-lite"/>
    </source>
</evidence>
<name>A0A0D3HPZ8_9ORYZ</name>